<protein>
    <submittedName>
        <fullName evidence="2">Uncharacterized protein</fullName>
    </submittedName>
</protein>
<reference evidence="3" key="1">
    <citation type="journal article" date="2017" name="Nat. Microbiol.">
        <title>Global analysis of biosynthetic gene clusters reveals vast potential of secondary metabolite production in Penicillium species.</title>
        <authorList>
            <person name="Nielsen J.C."/>
            <person name="Grijseels S."/>
            <person name="Prigent S."/>
            <person name="Ji B."/>
            <person name="Dainat J."/>
            <person name="Nielsen K.F."/>
            <person name="Frisvad J.C."/>
            <person name="Workman M."/>
            <person name="Nielsen J."/>
        </authorList>
    </citation>
    <scope>NUCLEOTIDE SEQUENCE [LARGE SCALE GENOMIC DNA]</scope>
    <source>
        <strain evidence="3">IBT 14082</strain>
    </source>
</reference>
<proteinExistence type="predicted"/>
<dbReference type="Proteomes" id="UP000191342">
    <property type="component" value="Unassembled WGS sequence"/>
</dbReference>
<keyword evidence="3" id="KW-1185">Reference proteome</keyword>
<feature type="region of interest" description="Disordered" evidence="1">
    <location>
        <begin position="22"/>
        <end position="80"/>
    </location>
</feature>
<organism evidence="2 3">
    <name type="scientific">Penicillium flavigenum</name>
    <dbReference type="NCBI Taxonomy" id="254877"/>
    <lineage>
        <taxon>Eukaryota</taxon>
        <taxon>Fungi</taxon>
        <taxon>Dikarya</taxon>
        <taxon>Ascomycota</taxon>
        <taxon>Pezizomycotina</taxon>
        <taxon>Eurotiomycetes</taxon>
        <taxon>Eurotiomycetidae</taxon>
        <taxon>Eurotiales</taxon>
        <taxon>Aspergillaceae</taxon>
        <taxon>Penicillium</taxon>
    </lineage>
</organism>
<accession>A0A1V6T8Y1</accession>
<comment type="caution">
    <text evidence="2">The sequence shown here is derived from an EMBL/GenBank/DDBJ whole genome shotgun (WGS) entry which is preliminary data.</text>
</comment>
<gene>
    <name evidence="2" type="ORF">PENFLA_c012G10996</name>
</gene>
<dbReference type="OrthoDB" id="4238030at2759"/>
<evidence type="ECO:0000256" key="1">
    <source>
        <dbReference type="SAM" id="MobiDB-lite"/>
    </source>
</evidence>
<dbReference type="AlphaFoldDB" id="A0A1V6T8Y1"/>
<name>A0A1V6T8Y1_9EURO</name>
<sequence length="164" mass="18605">MRDLQRELSRTKEDLAAAQHIEHISDSIEMDPYTSGASKGKEPARLYTFDEPIRQESPVDHPVPQQSTPRREQPSLTGKANYRSYGQNVKHLMNQNLLEQVIEGHAGDLPADHLKYHSLEVLKGDAQLMIANAASAKITENLFSRDPEPERIWKSLRDQVTSCF</sequence>
<evidence type="ECO:0000313" key="3">
    <source>
        <dbReference type="Proteomes" id="UP000191342"/>
    </source>
</evidence>
<dbReference type="EMBL" id="MLQL01000012">
    <property type="protein sequence ID" value="OQE22837.1"/>
    <property type="molecule type" value="Genomic_DNA"/>
</dbReference>
<feature type="compositionally biased region" description="Polar residues" evidence="1">
    <location>
        <begin position="64"/>
        <end position="78"/>
    </location>
</feature>
<evidence type="ECO:0000313" key="2">
    <source>
        <dbReference type="EMBL" id="OQE22837.1"/>
    </source>
</evidence>